<name>A0AAV1C384_OLDCO</name>
<organism evidence="1 2">
    <name type="scientific">Oldenlandia corymbosa var. corymbosa</name>
    <dbReference type="NCBI Taxonomy" id="529605"/>
    <lineage>
        <taxon>Eukaryota</taxon>
        <taxon>Viridiplantae</taxon>
        <taxon>Streptophyta</taxon>
        <taxon>Embryophyta</taxon>
        <taxon>Tracheophyta</taxon>
        <taxon>Spermatophyta</taxon>
        <taxon>Magnoliopsida</taxon>
        <taxon>eudicotyledons</taxon>
        <taxon>Gunneridae</taxon>
        <taxon>Pentapetalae</taxon>
        <taxon>asterids</taxon>
        <taxon>lamiids</taxon>
        <taxon>Gentianales</taxon>
        <taxon>Rubiaceae</taxon>
        <taxon>Rubioideae</taxon>
        <taxon>Spermacoceae</taxon>
        <taxon>Hedyotis-Oldenlandia complex</taxon>
        <taxon>Oldenlandia</taxon>
    </lineage>
</organism>
<protein>
    <submittedName>
        <fullName evidence="1">OLC1v1023254C1</fullName>
    </submittedName>
</protein>
<evidence type="ECO:0000313" key="1">
    <source>
        <dbReference type="EMBL" id="CAI9088817.1"/>
    </source>
</evidence>
<dbReference type="EMBL" id="OX459118">
    <property type="protein sequence ID" value="CAI9088817.1"/>
    <property type="molecule type" value="Genomic_DNA"/>
</dbReference>
<dbReference type="AlphaFoldDB" id="A0AAV1C384"/>
<gene>
    <name evidence="1" type="ORF">OLC1_LOCUS1305</name>
</gene>
<sequence length="131" mass="14281">MAKVLGLEDNFYCLEGIGNEDNYVESGNTLLTSPVSVSLTPTTHHCSSIVRLSNFETPSLQSWFVFGIYKMVACFGFNISRKTNVRPGPQPRIFYQNPGSSSLNGRTATVANPDNYERVTVSKATLGGPQA</sequence>
<evidence type="ECO:0000313" key="2">
    <source>
        <dbReference type="Proteomes" id="UP001161247"/>
    </source>
</evidence>
<accession>A0AAV1C384</accession>
<reference evidence="1" key="1">
    <citation type="submission" date="2023-03" db="EMBL/GenBank/DDBJ databases">
        <authorList>
            <person name="Julca I."/>
        </authorList>
    </citation>
    <scope>NUCLEOTIDE SEQUENCE</scope>
</reference>
<dbReference type="Proteomes" id="UP001161247">
    <property type="component" value="Chromosome 1"/>
</dbReference>
<keyword evidence="2" id="KW-1185">Reference proteome</keyword>
<proteinExistence type="predicted"/>